<gene>
    <name evidence="2" type="primary">rffG_4</name>
    <name evidence="2" type="ORF">CLPUN_49840</name>
</gene>
<dbReference type="InterPro" id="IPR016040">
    <property type="entry name" value="NAD(P)-bd_dom"/>
</dbReference>
<feature type="domain" description="NAD(P)-binding" evidence="1">
    <location>
        <begin position="8"/>
        <end position="96"/>
    </location>
</feature>
<keyword evidence="3" id="KW-1185">Reference proteome</keyword>
<keyword evidence="2" id="KW-0456">Lyase</keyword>
<dbReference type="GO" id="GO:0008460">
    <property type="term" value="F:dTDP-glucose 4,6-dehydratase activity"/>
    <property type="evidence" value="ECO:0007669"/>
    <property type="project" value="UniProtKB-EC"/>
</dbReference>
<dbReference type="Pfam" id="PF16363">
    <property type="entry name" value="GDP_Man_Dehyd"/>
    <property type="match status" value="1"/>
</dbReference>
<dbReference type="AlphaFoldDB" id="A0A1S8T0H5"/>
<proteinExistence type="predicted"/>
<organism evidence="2 3">
    <name type="scientific">Clostridium puniceum</name>
    <dbReference type="NCBI Taxonomy" id="29367"/>
    <lineage>
        <taxon>Bacteria</taxon>
        <taxon>Bacillati</taxon>
        <taxon>Bacillota</taxon>
        <taxon>Clostridia</taxon>
        <taxon>Eubacteriales</taxon>
        <taxon>Clostridiaceae</taxon>
        <taxon>Clostridium</taxon>
    </lineage>
</organism>
<dbReference type="PANTHER" id="PTHR43000">
    <property type="entry name" value="DTDP-D-GLUCOSE 4,6-DEHYDRATASE-RELATED"/>
    <property type="match status" value="1"/>
</dbReference>
<dbReference type="Gene3D" id="3.40.50.720">
    <property type="entry name" value="NAD(P)-binding Rossmann-like Domain"/>
    <property type="match status" value="1"/>
</dbReference>
<evidence type="ECO:0000259" key="1">
    <source>
        <dbReference type="Pfam" id="PF16363"/>
    </source>
</evidence>
<evidence type="ECO:0000313" key="2">
    <source>
        <dbReference type="EMBL" id="OOM71300.1"/>
    </source>
</evidence>
<dbReference type="InterPro" id="IPR036291">
    <property type="entry name" value="NAD(P)-bd_dom_sf"/>
</dbReference>
<name>A0A1S8T0H5_9CLOT</name>
<dbReference type="SUPFAM" id="SSF51735">
    <property type="entry name" value="NAD(P)-binding Rossmann-fold domains"/>
    <property type="match status" value="1"/>
</dbReference>
<accession>A0A1S8T0H5</accession>
<dbReference type="STRING" id="29367.CLPUN_49840"/>
<dbReference type="EC" id="4.2.1.46" evidence="2"/>
<comment type="caution">
    <text evidence="2">The sequence shown here is derived from an EMBL/GenBank/DDBJ whole genome shotgun (WGS) entry which is preliminary data.</text>
</comment>
<reference evidence="2 3" key="1">
    <citation type="submission" date="2016-05" db="EMBL/GenBank/DDBJ databases">
        <title>Microbial solvent formation.</title>
        <authorList>
            <person name="Poehlein A."/>
            <person name="Montoya Solano J.D."/>
            <person name="Flitsch S."/>
            <person name="Krabben P."/>
            <person name="Duerre P."/>
            <person name="Daniel R."/>
        </authorList>
    </citation>
    <scope>NUCLEOTIDE SEQUENCE [LARGE SCALE GENOMIC DNA]</scope>
    <source>
        <strain evidence="2 3">DSM 2619</strain>
    </source>
</reference>
<dbReference type="EMBL" id="LZZM01000232">
    <property type="protein sequence ID" value="OOM71300.1"/>
    <property type="molecule type" value="Genomic_DNA"/>
</dbReference>
<protein>
    <submittedName>
        <fullName evidence="2">dTDP-glucose 4,6-dehydratase 2</fullName>
        <ecNumber evidence="2">4.2.1.46</ecNumber>
    </submittedName>
</protein>
<sequence length="97" mass="10875">MEYIIAQVRENVLGTVNMLNCTKNAWETQDGFKESVKFLNVSTDEVYGSLGSGGFLVEITPLDLRSLYSSSKASSDLIVKSFYDTYKMSLNIKRCSK</sequence>
<evidence type="ECO:0000313" key="3">
    <source>
        <dbReference type="Proteomes" id="UP000190890"/>
    </source>
</evidence>
<dbReference type="Proteomes" id="UP000190890">
    <property type="component" value="Unassembled WGS sequence"/>
</dbReference>